<feature type="domain" description="CHASE2" evidence="2">
    <location>
        <begin position="392"/>
        <end position="706"/>
    </location>
</feature>
<protein>
    <recommendedName>
        <fullName evidence="2">CHASE2 domain-containing protein</fullName>
    </recommendedName>
</protein>
<name>A0A3S5K317_9CYAN</name>
<evidence type="ECO:0000313" key="4">
    <source>
        <dbReference type="Proteomes" id="UP000271624"/>
    </source>
</evidence>
<feature type="transmembrane region" description="Helical" evidence="1">
    <location>
        <begin position="715"/>
        <end position="736"/>
    </location>
</feature>
<accession>A0A3S5K317</accession>
<dbReference type="RefSeq" id="WP_127087039.1">
    <property type="nucleotide sequence ID" value="NZ_RSCL01000042.1"/>
</dbReference>
<keyword evidence="1" id="KW-0812">Transmembrane</keyword>
<sequence length="766" mass="86834">MSKRVILKLDGYLEQGFKVTLEVGEEGHVHFSETTCSLPKNTELIQCLDLWQQNYRQILENTRITLQKVKIKTNHLSQIDTCRHLAQNLQTCFKHWLESAEFQNVEKRLREVLGQQEAVRVLIYTPDNRLRKLPWHLWEFIEIYPQSEIAFSTAPGQISIGKPDKKVRVLAILGSSEGIDIEADGQILKKLPSSEVKFLVEPSLGQINDLLWEQAWDILFFAGHSETNENQGRIYINREDSLTLDQLKYSLRQAIKNGLQLAIFNSCDGLGLAHELEQLHLPQLIVMRSPVPDKVAHEFLKNFLNAFARGDSLYVAERKARERLQGMEDKFPCASWLPIIFQNPTIIPPTWEKLSNPDKGKKFTRWRQLGVLFAASAIVTGLVMGVRFSGMLEGLELPAYDLLMRMRPQESPDNNFVIIKVTENDFQLPEQKDRQGSLSDQALDLVFKKLKPHQPRVIGLDIFRDSEADPKYKDLALNLQQDNFIGTCFVGNADREGNSPSAKIKQIQIGYADVFPDLPYNIMRRAVLAIEPEATDLCQVEYSFSLKIAQTYLTKQGIELKSTPEEYIQLGNAVFKPLENHNGGYQKLKANGHQILINYRSVNDSPLKLTPNIFTLKQVLRDEVKLDVVKDKIVLIGIDAIGSAKDHFLTPYTQDEQGQMPGVILHAQMTSQIINAALGKRPLLKVWSVQAEAIWILAWSFCGGLLVWRLGRAPVYLALAASLNLVILYVICYSFLAYNSTWIPFVPPAIAFVVTGCCLLNKASKD</sequence>
<dbReference type="Pfam" id="PF12770">
    <property type="entry name" value="CHAT"/>
    <property type="match status" value="1"/>
</dbReference>
<feature type="transmembrane region" description="Helical" evidence="1">
    <location>
        <begin position="687"/>
        <end position="708"/>
    </location>
</feature>
<keyword evidence="4" id="KW-1185">Reference proteome</keyword>
<reference evidence="3" key="2">
    <citation type="journal article" date="2019" name="Genome Biol. Evol.">
        <title>Day and night: Metabolic profiles and evolutionary relationships of six axenic non-marine cyanobacteria.</title>
        <authorList>
            <person name="Will S.E."/>
            <person name="Henke P."/>
            <person name="Boedeker C."/>
            <person name="Huang S."/>
            <person name="Brinkmann H."/>
            <person name="Rohde M."/>
            <person name="Jarek M."/>
            <person name="Friedl T."/>
            <person name="Seufert S."/>
            <person name="Schumacher M."/>
            <person name="Overmann J."/>
            <person name="Neumann-Schaal M."/>
            <person name="Petersen J."/>
        </authorList>
    </citation>
    <scope>NUCLEOTIDE SEQUENCE [LARGE SCALE GENOMIC DNA]</scope>
    <source>
        <strain evidence="3">PCC 7102</strain>
    </source>
</reference>
<dbReference type="EMBL" id="RSCL01000042">
    <property type="protein sequence ID" value="RUS95305.1"/>
    <property type="molecule type" value="Genomic_DNA"/>
</dbReference>
<feature type="transmembrane region" description="Helical" evidence="1">
    <location>
        <begin position="369"/>
        <end position="388"/>
    </location>
</feature>
<evidence type="ECO:0000256" key="1">
    <source>
        <dbReference type="SAM" id="Phobius"/>
    </source>
</evidence>
<feature type="transmembrane region" description="Helical" evidence="1">
    <location>
        <begin position="742"/>
        <end position="760"/>
    </location>
</feature>
<dbReference type="InterPro" id="IPR007890">
    <property type="entry name" value="CHASE2"/>
</dbReference>
<gene>
    <name evidence="3" type="ORF">DSM106972_090810</name>
</gene>
<dbReference type="Proteomes" id="UP000271624">
    <property type="component" value="Unassembled WGS sequence"/>
</dbReference>
<dbReference type="AlphaFoldDB" id="A0A3S5K317"/>
<dbReference type="Pfam" id="PF05226">
    <property type="entry name" value="CHASE2"/>
    <property type="match status" value="1"/>
</dbReference>
<comment type="caution">
    <text evidence="3">The sequence shown here is derived from an EMBL/GenBank/DDBJ whole genome shotgun (WGS) entry which is preliminary data.</text>
</comment>
<evidence type="ECO:0000259" key="2">
    <source>
        <dbReference type="SMART" id="SM01080"/>
    </source>
</evidence>
<reference evidence="3" key="1">
    <citation type="submission" date="2018-12" db="EMBL/GenBank/DDBJ databases">
        <authorList>
            <person name="Will S."/>
            <person name="Neumann-Schaal M."/>
            <person name="Henke P."/>
        </authorList>
    </citation>
    <scope>NUCLEOTIDE SEQUENCE</scope>
    <source>
        <strain evidence="3">PCC 7102</strain>
    </source>
</reference>
<proteinExistence type="predicted"/>
<dbReference type="InterPro" id="IPR024983">
    <property type="entry name" value="CHAT_dom"/>
</dbReference>
<dbReference type="SMART" id="SM01080">
    <property type="entry name" value="CHASE2"/>
    <property type="match status" value="1"/>
</dbReference>
<organism evidence="3 4">
    <name type="scientific">Dulcicalothrix desertica PCC 7102</name>
    <dbReference type="NCBI Taxonomy" id="232991"/>
    <lineage>
        <taxon>Bacteria</taxon>
        <taxon>Bacillati</taxon>
        <taxon>Cyanobacteriota</taxon>
        <taxon>Cyanophyceae</taxon>
        <taxon>Nostocales</taxon>
        <taxon>Calotrichaceae</taxon>
        <taxon>Dulcicalothrix</taxon>
    </lineage>
</organism>
<evidence type="ECO:0000313" key="3">
    <source>
        <dbReference type="EMBL" id="RUS95305.1"/>
    </source>
</evidence>
<keyword evidence="1" id="KW-0472">Membrane</keyword>
<keyword evidence="1" id="KW-1133">Transmembrane helix</keyword>
<dbReference type="OrthoDB" id="444941at2"/>